<reference evidence="11" key="1">
    <citation type="submission" date="2020-04" db="EMBL/GenBank/DDBJ databases">
        <title>Deep metagenomics examines the oral microbiome during advanced dental caries in children, revealing novel taxa and co-occurrences with host molecules.</title>
        <authorList>
            <person name="Baker J.L."/>
            <person name="Morton J.T."/>
            <person name="Dinis M."/>
            <person name="Alvarez R."/>
            <person name="Tran N.C."/>
            <person name="Knight R."/>
            <person name="Edlund A."/>
        </authorList>
    </citation>
    <scope>NUCLEOTIDE SEQUENCE</scope>
    <source>
        <strain evidence="11">JCVI_23_bin.16</strain>
    </source>
</reference>
<feature type="region of interest" description="Disordered" evidence="6">
    <location>
        <begin position="38"/>
        <end position="80"/>
    </location>
</feature>
<dbReference type="Pfam" id="PF12892">
    <property type="entry name" value="FctA"/>
    <property type="match status" value="1"/>
</dbReference>
<sequence length="487" mass="53160">MNKRKLHNLLIVLLMVLQVFVSPLSAFAQDAATPVAPAATEAVQPATENGEEKQEAPAKETEPAATADPEAEPEQHFPQAQVQPAQYELTTGFTINTNPVKNDAKYGEGKFYIAPSYKIPNSVTLKNGDTIVYTVPSTFKVEQTGPTNITAGGEVVGTLVTDPATNTATITITNEAYYAKLNEDKTIAVQFTAVWADSVPKNVPQTFEMPGAGTYTLTRIVVDEDPTGYTKWGVQNKDNPELVDWRIRINRYAKPGVTNAVIKDTIPEGQEFVGPMTGYYFSDWENGTRVDSFDGTTITNEDDNHFTVIPNKGGSLDGRGLFLIYQTRVTEPVDPVTKRVKNHVNFSSDTDKQDFDGFAPLTTTDGIGTGARSDEVIFQVNKKLEGRALKAEEFEFELVNSADNSVVAKAKNDENGLVKFKKVKFKNAGDFTYKIREVKGTLAGVTYDQNPITATVKVVNNAGAKTATVTYDREAFTNTYKAASASL</sequence>
<feature type="domain" description="SDR-like Ig" evidence="10">
    <location>
        <begin position="116"/>
        <end position="176"/>
    </location>
</feature>
<dbReference type="InterPro" id="IPR008456">
    <property type="entry name" value="Collagen-bd_dom"/>
</dbReference>
<feature type="domain" description="Streptococcal pilin isopeptide linkage" evidence="9">
    <location>
        <begin position="378"/>
        <end position="481"/>
    </location>
</feature>
<feature type="non-terminal residue" evidence="11">
    <location>
        <position position="487"/>
    </location>
</feature>
<feature type="signal peptide" evidence="7">
    <location>
        <begin position="1"/>
        <end position="28"/>
    </location>
</feature>
<dbReference type="InterPro" id="IPR008966">
    <property type="entry name" value="Adhesion_dom_sf"/>
</dbReference>
<dbReference type="NCBIfam" id="TIGR03786">
    <property type="entry name" value="strep_pil_rpt"/>
    <property type="match status" value="1"/>
</dbReference>
<proteinExistence type="predicted"/>
<protein>
    <recommendedName>
        <fullName evidence="13">Pilin isopeptide linkage domain-containing protein</fullName>
    </recommendedName>
</protein>
<accession>A0A929QU84</accession>
<dbReference type="GO" id="GO:0007155">
    <property type="term" value="P:cell adhesion"/>
    <property type="evidence" value="ECO:0007669"/>
    <property type="project" value="InterPro"/>
</dbReference>
<dbReference type="Gene3D" id="2.60.40.3050">
    <property type="match status" value="1"/>
</dbReference>
<gene>
    <name evidence="11" type="ORF">HXK00_08200</name>
</gene>
<feature type="chain" id="PRO_5037665663" description="Pilin isopeptide linkage domain-containing protein" evidence="7">
    <location>
        <begin position="29"/>
        <end position="487"/>
    </location>
</feature>
<dbReference type="AlphaFoldDB" id="A0A929QU84"/>
<evidence type="ECO:0000256" key="5">
    <source>
        <dbReference type="ARBA" id="ARBA00023088"/>
    </source>
</evidence>
<dbReference type="Pfam" id="PF05737">
    <property type="entry name" value="Collagen_bind"/>
    <property type="match status" value="1"/>
</dbReference>
<evidence type="ECO:0000313" key="12">
    <source>
        <dbReference type="Proteomes" id="UP000757900"/>
    </source>
</evidence>
<dbReference type="InterPro" id="IPR038174">
    <property type="entry name" value="Strep_pil_link_sf"/>
</dbReference>
<evidence type="ECO:0000256" key="3">
    <source>
        <dbReference type="ARBA" id="ARBA00022525"/>
    </source>
</evidence>
<keyword evidence="2" id="KW-0134">Cell wall</keyword>
<evidence type="ECO:0000256" key="4">
    <source>
        <dbReference type="ARBA" id="ARBA00022729"/>
    </source>
</evidence>
<feature type="compositionally biased region" description="Basic and acidic residues" evidence="6">
    <location>
        <begin position="50"/>
        <end position="62"/>
    </location>
</feature>
<evidence type="ECO:0000256" key="2">
    <source>
        <dbReference type="ARBA" id="ARBA00022512"/>
    </source>
</evidence>
<dbReference type="Proteomes" id="UP000757900">
    <property type="component" value="Unassembled WGS sequence"/>
</dbReference>
<evidence type="ECO:0000313" key="11">
    <source>
        <dbReference type="EMBL" id="MBF0935600.1"/>
    </source>
</evidence>
<evidence type="ECO:0008006" key="13">
    <source>
        <dbReference type="Google" id="ProtNLM"/>
    </source>
</evidence>
<dbReference type="InterPro" id="IPR011252">
    <property type="entry name" value="Fibrogen-bd_dom1"/>
</dbReference>
<dbReference type="InterPro" id="IPR041171">
    <property type="entry name" value="SDR_Ig"/>
</dbReference>
<name>A0A929QU84_ABIDE</name>
<evidence type="ECO:0000256" key="1">
    <source>
        <dbReference type="ARBA" id="ARBA00004168"/>
    </source>
</evidence>
<dbReference type="GO" id="GO:0005518">
    <property type="term" value="F:collagen binding"/>
    <property type="evidence" value="ECO:0007669"/>
    <property type="project" value="InterPro"/>
</dbReference>
<evidence type="ECO:0000259" key="8">
    <source>
        <dbReference type="Pfam" id="PF05737"/>
    </source>
</evidence>
<dbReference type="InterPro" id="IPR022464">
    <property type="entry name" value="Strep_pil_isopept_link"/>
</dbReference>
<evidence type="ECO:0000259" key="10">
    <source>
        <dbReference type="Pfam" id="PF17961"/>
    </source>
</evidence>
<dbReference type="EMBL" id="JABZFV010000300">
    <property type="protein sequence ID" value="MBF0935600.1"/>
    <property type="molecule type" value="Genomic_DNA"/>
</dbReference>
<organism evidence="11 12">
    <name type="scientific">Abiotrophia defectiva</name>
    <name type="common">Streptococcus defectivus</name>
    <dbReference type="NCBI Taxonomy" id="46125"/>
    <lineage>
        <taxon>Bacteria</taxon>
        <taxon>Bacillati</taxon>
        <taxon>Bacillota</taxon>
        <taxon>Bacilli</taxon>
        <taxon>Lactobacillales</taxon>
        <taxon>Aerococcaceae</taxon>
        <taxon>Abiotrophia</taxon>
    </lineage>
</organism>
<dbReference type="Gene3D" id="2.60.40.1280">
    <property type="match status" value="1"/>
</dbReference>
<keyword evidence="4 7" id="KW-0732">Signal</keyword>
<feature type="domain" description="Collagen binding" evidence="8">
    <location>
        <begin position="230"/>
        <end position="308"/>
    </location>
</feature>
<evidence type="ECO:0000256" key="7">
    <source>
        <dbReference type="SAM" id="SignalP"/>
    </source>
</evidence>
<keyword evidence="3" id="KW-0964">Secreted</keyword>
<keyword evidence="5" id="KW-0572">Peptidoglycan-anchor</keyword>
<comment type="subcellular location">
    <subcellularLocation>
        <location evidence="1">Secreted</location>
        <location evidence="1">Cell wall</location>
        <topology evidence="1">Peptidoglycan-anchor</topology>
    </subcellularLocation>
</comment>
<dbReference type="Pfam" id="PF17961">
    <property type="entry name" value="Big_8"/>
    <property type="match status" value="1"/>
</dbReference>
<evidence type="ECO:0000259" key="9">
    <source>
        <dbReference type="Pfam" id="PF12892"/>
    </source>
</evidence>
<feature type="compositionally biased region" description="Low complexity" evidence="6">
    <location>
        <begin position="38"/>
        <end position="48"/>
    </location>
</feature>
<evidence type="ECO:0000256" key="6">
    <source>
        <dbReference type="SAM" id="MobiDB-lite"/>
    </source>
</evidence>
<dbReference type="Gene3D" id="2.60.40.740">
    <property type="match status" value="1"/>
</dbReference>
<dbReference type="SUPFAM" id="SSF49401">
    <property type="entry name" value="Bacterial adhesins"/>
    <property type="match status" value="2"/>
</dbReference>
<comment type="caution">
    <text evidence="11">The sequence shown here is derived from an EMBL/GenBank/DDBJ whole genome shotgun (WGS) entry which is preliminary data.</text>
</comment>